<evidence type="ECO:0000313" key="1">
    <source>
        <dbReference type="EMBL" id="MBD8024917.1"/>
    </source>
</evidence>
<reference evidence="1 2" key="1">
    <citation type="submission" date="2020-08" db="EMBL/GenBank/DDBJ databases">
        <title>A Genomic Blueprint of the Chicken Gut Microbiome.</title>
        <authorList>
            <person name="Gilroy R."/>
            <person name="Ravi A."/>
            <person name="Getino M."/>
            <person name="Pursley I."/>
            <person name="Horton D.L."/>
            <person name="Alikhan N.-F."/>
            <person name="Baker D."/>
            <person name="Gharbi K."/>
            <person name="Hall N."/>
            <person name="Watson M."/>
            <person name="Adriaenssens E.M."/>
            <person name="Foster-Nyarko E."/>
            <person name="Jarju S."/>
            <person name="Secka A."/>
            <person name="Antonio M."/>
            <person name="Oren A."/>
            <person name="Chaudhuri R."/>
            <person name="La Ragione R.M."/>
            <person name="Hildebrand F."/>
            <person name="Pallen M.J."/>
        </authorList>
    </citation>
    <scope>NUCLEOTIDE SEQUENCE [LARGE SCALE GENOMIC DNA]</scope>
    <source>
        <strain evidence="1 2">Sa1CUA4</strain>
    </source>
</reference>
<comment type="caution">
    <text evidence="1">The sequence shown here is derived from an EMBL/GenBank/DDBJ whole genome shotgun (WGS) entry which is preliminary data.</text>
</comment>
<name>A0ABR8X6G5_9MICO</name>
<gene>
    <name evidence="1" type="ORF">H9622_15135</name>
</gene>
<keyword evidence="2" id="KW-1185">Reference proteome</keyword>
<evidence type="ECO:0008006" key="3">
    <source>
        <dbReference type="Google" id="ProtNLM"/>
    </source>
</evidence>
<organism evidence="1 2">
    <name type="scientific">Microbacterium gallinarum</name>
    <dbReference type="NCBI Taxonomy" id="2762209"/>
    <lineage>
        <taxon>Bacteria</taxon>
        <taxon>Bacillati</taxon>
        <taxon>Actinomycetota</taxon>
        <taxon>Actinomycetes</taxon>
        <taxon>Micrococcales</taxon>
        <taxon>Microbacteriaceae</taxon>
        <taxon>Microbacterium</taxon>
    </lineage>
</organism>
<evidence type="ECO:0000313" key="2">
    <source>
        <dbReference type="Proteomes" id="UP000602532"/>
    </source>
</evidence>
<dbReference type="InterPro" id="IPR032710">
    <property type="entry name" value="NTF2-like_dom_sf"/>
</dbReference>
<dbReference type="PANTHER" id="PTHR30173">
    <property type="entry name" value="SIGMA 19 FACTOR"/>
    <property type="match status" value="1"/>
</dbReference>
<proteinExistence type="predicted"/>
<accession>A0ABR8X6G5</accession>
<sequence>MVRALVAAAEARDERGLCRMLHPGIRLTVDGGGIVGAPSSPLEGRSAASAYLAEALSAPAALRVQAVNGAAGVVRCADGRVTGVLGLRSRGRLVVEAWLVVNPDKLTRWRC</sequence>
<protein>
    <recommendedName>
        <fullName evidence="3">SnoaL-like domain-containing protein</fullName>
    </recommendedName>
</protein>
<dbReference type="Proteomes" id="UP000602532">
    <property type="component" value="Unassembled WGS sequence"/>
</dbReference>
<dbReference type="InterPro" id="IPR052704">
    <property type="entry name" value="ECF_Sigma-70_Domain"/>
</dbReference>
<dbReference type="SUPFAM" id="SSF54427">
    <property type="entry name" value="NTF2-like"/>
    <property type="match status" value="1"/>
</dbReference>
<dbReference type="EMBL" id="JACSPM010000007">
    <property type="protein sequence ID" value="MBD8024917.1"/>
    <property type="molecule type" value="Genomic_DNA"/>
</dbReference>
<dbReference type="PANTHER" id="PTHR30173:SF43">
    <property type="entry name" value="ECF RNA POLYMERASE SIGMA FACTOR SIGI-RELATED"/>
    <property type="match status" value="1"/>
</dbReference>
<dbReference type="RefSeq" id="WP_191767254.1">
    <property type="nucleotide sequence ID" value="NZ_JACSPM010000007.1"/>
</dbReference>